<sequence length="549" mass="59991">MRPTVACWARQPATPHKKFRRMESANGDVYYTLSRKQRNVPEDPDWFQLRNLHLDLDAEDCKATRLFDQHDQGQFQSTWGPSPVEAAVRDKVRSFRHQLAEARSKVHALASQPTNVWRLTPHDLLHVALRGAAPQPLTAGASLHDRRCNQKQDRSLEIISCLRHENGIPAHAATEDAPLLEWMAVRRTGLQKTLAKYPQQAPSIQDFTEALRTQTSIAGIRRLTFQCLSAGMDVAGFRSLRLDDPDSLNDCRPVSLSQEIRAACLYVLETHDSSLEAVAEALTLIGNLSARLSQCGVDVGAPLRGLAIRLSADAMAVDATSHHLTHGFSSMAGSEDVHVSADVLSALESYSSHLAHAGSGPNTPPAANRQSLLQILTGIDENNQLAPESIRELTLACLDQGTRGHELYEAYIMLLGHLGAVRTLWKEWRVSAGRLSAVSDTSLSSLQTLRFPEGVASIFASALQASLSVMAPLMQADGPDPSLEECIVLDYHSMQEQGGRSWPQIGQTPTPLFQENAPVVADDICAALELPLNGWLGKLQPGNGAEVDH</sequence>
<dbReference type="InterPro" id="IPR033379">
    <property type="entry name" value="Acid_Pase_AS"/>
</dbReference>
<protein>
    <submittedName>
        <fullName evidence="2">Uncharacterized protein</fullName>
    </submittedName>
</protein>
<dbReference type="InParanoid" id="A0A084QXX0"/>
<dbReference type="OMA" id="YFRINDL"/>
<dbReference type="OrthoDB" id="4581301at2759"/>
<evidence type="ECO:0000313" key="2">
    <source>
        <dbReference type="EMBL" id="KFA68805.1"/>
    </source>
</evidence>
<gene>
    <name evidence="2" type="ORF">S40285_01129</name>
</gene>
<evidence type="ECO:0000313" key="3">
    <source>
        <dbReference type="Proteomes" id="UP000028524"/>
    </source>
</evidence>
<organism evidence="2 3">
    <name type="scientific">Stachybotrys chlorohalonatus (strain IBT 40285)</name>
    <dbReference type="NCBI Taxonomy" id="1283841"/>
    <lineage>
        <taxon>Eukaryota</taxon>
        <taxon>Fungi</taxon>
        <taxon>Dikarya</taxon>
        <taxon>Ascomycota</taxon>
        <taxon>Pezizomycotina</taxon>
        <taxon>Sordariomycetes</taxon>
        <taxon>Hypocreomycetidae</taxon>
        <taxon>Hypocreales</taxon>
        <taxon>Stachybotryaceae</taxon>
        <taxon>Stachybotrys</taxon>
    </lineage>
</organism>
<reference evidence="2 3" key="1">
    <citation type="journal article" date="2014" name="BMC Genomics">
        <title>Comparative genome sequencing reveals chemotype-specific gene clusters in the toxigenic black mold Stachybotrys.</title>
        <authorList>
            <person name="Semeiks J."/>
            <person name="Borek D."/>
            <person name="Otwinowski Z."/>
            <person name="Grishin N.V."/>
        </authorList>
    </citation>
    <scope>NUCLEOTIDE SEQUENCE [LARGE SCALE GENOMIC DNA]</scope>
    <source>
        <strain evidence="2 3">IBT 40285</strain>
    </source>
</reference>
<keyword evidence="3" id="KW-1185">Reference proteome</keyword>
<evidence type="ECO:0000256" key="1">
    <source>
        <dbReference type="ARBA" id="ARBA00005375"/>
    </source>
</evidence>
<dbReference type="Proteomes" id="UP000028524">
    <property type="component" value="Unassembled WGS sequence"/>
</dbReference>
<name>A0A084QXX0_STAC4</name>
<proteinExistence type="inferred from homology"/>
<dbReference type="EMBL" id="KL659708">
    <property type="protein sequence ID" value="KFA68805.1"/>
    <property type="molecule type" value="Genomic_DNA"/>
</dbReference>
<dbReference type="PROSITE" id="PS00778">
    <property type="entry name" value="HIS_ACID_PHOSPHAT_2"/>
    <property type="match status" value="1"/>
</dbReference>
<comment type="similarity">
    <text evidence="1">Belongs to the histidine acid phosphatase family.</text>
</comment>
<dbReference type="HOGENOM" id="CLU_479133_0_0_1"/>
<accession>A0A084QXX0</accession>
<dbReference type="AlphaFoldDB" id="A0A084QXX0"/>